<protein>
    <submittedName>
        <fullName evidence="2">Uncharacterized protein</fullName>
    </submittedName>
</protein>
<keyword evidence="1" id="KW-0472">Membrane</keyword>
<keyword evidence="1" id="KW-1133">Transmembrane helix</keyword>
<sequence>MYLDVASTTKLKYYLLSSKFAVAITSKIVFERFVYIATSSEPSSNDVVCSDKSTYTDQERLNVAIAKNNPAGATIPFPCEFQASYSYHSTLASCSSSYVDICESSVTFIYSLCPEAQMFSIVCYNHKCTRNSDFPKCESNSTSKCIRTNQHIQVVPCCNEKDDIPDDNDHDNEQNKDNDSKMDIIIGLLIGCGVVLVLKIAVFIWIMRTRKTNK</sequence>
<keyword evidence="3" id="KW-1185">Reference proteome</keyword>
<accession>A0ABQ9DWL9</accession>
<proteinExistence type="predicted"/>
<dbReference type="Proteomes" id="UP001217089">
    <property type="component" value="Unassembled WGS sequence"/>
</dbReference>
<keyword evidence="1" id="KW-0812">Transmembrane</keyword>
<comment type="caution">
    <text evidence="2">The sequence shown here is derived from an EMBL/GenBank/DDBJ whole genome shotgun (WGS) entry which is preliminary data.</text>
</comment>
<gene>
    <name evidence="2" type="ORF">KUTeg_024182</name>
</gene>
<organism evidence="2 3">
    <name type="scientific">Tegillarca granosa</name>
    <name type="common">Malaysian cockle</name>
    <name type="synonym">Anadara granosa</name>
    <dbReference type="NCBI Taxonomy" id="220873"/>
    <lineage>
        <taxon>Eukaryota</taxon>
        <taxon>Metazoa</taxon>
        <taxon>Spiralia</taxon>
        <taxon>Lophotrochozoa</taxon>
        <taxon>Mollusca</taxon>
        <taxon>Bivalvia</taxon>
        <taxon>Autobranchia</taxon>
        <taxon>Pteriomorphia</taxon>
        <taxon>Arcoida</taxon>
        <taxon>Arcoidea</taxon>
        <taxon>Arcidae</taxon>
        <taxon>Tegillarca</taxon>
    </lineage>
</organism>
<reference evidence="2 3" key="1">
    <citation type="submission" date="2022-12" db="EMBL/GenBank/DDBJ databases">
        <title>Chromosome-level genome of Tegillarca granosa.</title>
        <authorList>
            <person name="Kim J."/>
        </authorList>
    </citation>
    <scope>NUCLEOTIDE SEQUENCE [LARGE SCALE GENOMIC DNA]</scope>
    <source>
        <strain evidence="2">Teg-2019</strain>
        <tissue evidence="2">Adductor muscle</tissue>
    </source>
</reference>
<evidence type="ECO:0000313" key="3">
    <source>
        <dbReference type="Proteomes" id="UP001217089"/>
    </source>
</evidence>
<evidence type="ECO:0000313" key="2">
    <source>
        <dbReference type="EMBL" id="KAJ8297651.1"/>
    </source>
</evidence>
<evidence type="ECO:0000256" key="1">
    <source>
        <dbReference type="SAM" id="Phobius"/>
    </source>
</evidence>
<feature type="transmembrane region" description="Helical" evidence="1">
    <location>
        <begin position="184"/>
        <end position="206"/>
    </location>
</feature>
<name>A0ABQ9DWL9_TEGGR</name>
<dbReference type="EMBL" id="JARBDR010000923">
    <property type="protein sequence ID" value="KAJ8297651.1"/>
    <property type="molecule type" value="Genomic_DNA"/>
</dbReference>